<dbReference type="PANTHER" id="PTHR16052">
    <property type="entry name" value="TBCC DOMAIN-CONTAINING PROTEIN 1"/>
    <property type="match status" value="1"/>
</dbReference>
<feature type="non-terminal residue" evidence="1">
    <location>
        <position position="100"/>
    </location>
</feature>
<comment type="caution">
    <text evidence="1">The sequence shown here is derived from an EMBL/GenBank/DDBJ whole genome shotgun (WGS) entry which is preliminary data.</text>
</comment>
<evidence type="ECO:0000313" key="1">
    <source>
        <dbReference type="EMBL" id="KAG0449082.1"/>
    </source>
</evidence>
<proteinExistence type="predicted"/>
<dbReference type="InterPro" id="IPR039589">
    <property type="entry name" value="TBCC1"/>
</dbReference>
<accession>A0A835PES4</accession>
<dbReference type="EMBL" id="JADCNL010000219">
    <property type="protein sequence ID" value="KAG0449082.1"/>
    <property type="molecule type" value="Genomic_DNA"/>
</dbReference>
<dbReference type="AlphaFoldDB" id="A0A835PES4"/>
<sequence>WNEPLVLGLVDPHDSLSHPAGVFDTQSEPATCLDPEQFTEFLIPRWFAADSSQITRFNPFTLPDAYVASQRNKATSGNIRQLYCLQGDWKRRKVFTARPD</sequence>
<evidence type="ECO:0000313" key="2">
    <source>
        <dbReference type="Proteomes" id="UP000636800"/>
    </source>
</evidence>
<organism evidence="1 2">
    <name type="scientific">Vanilla planifolia</name>
    <name type="common">Vanilla</name>
    <dbReference type="NCBI Taxonomy" id="51239"/>
    <lineage>
        <taxon>Eukaryota</taxon>
        <taxon>Viridiplantae</taxon>
        <taxon>Streptophyta</taxon>
        <taxon>Embryophyta</taxon>
        <taxon>Tracheophyta</taxon>
        <taxon>Spermatophyta</taxon>
        <taxon>Magnoliopsida</taxon>
        <taxon>Liliopsida</taxon>
        <taxon>Asparagales</taxon>
        <taxon>Orchidaceae</taxon>
        <taxon>Vanilloideae</taxon>
        <taxon>Vanilleae</taxon>
        <taxon>Vanilla</taxon>
    </lineage>
</organism>
<protein>
    <submittedName>
        <fullName evidence="1">Uncharacterized protein</fullName>
    </submittedName>
</protein>
<dbReference type="PANTHER" id="PTHR16052:SF0">
    <property type="entry name" value="TBCC DOMAIN-CONTAINING PROTEIN 1"/>
    <property type="match status" value="1"/>
</dbReference>
<keyword evidence="2" id="KW-1185">Reference proteome</keyword>
<dbReference type="OrthoDB" id="7851174at2759"/>
<dbReference type="Proteomes" id="UP000636800">
    <property type="component" value="Unassembled WGS sequence"/>
</dbReference>
<name>A0A835PES4_VANPL</name>
<gene>
    <name evidence="1" type="ORF">HPP92_027524</name>
</gene>
<reference evidence="1 2" key="1">
    <citation type="journal article" date="2020" name="Nat. Food">
        <title>A phased Vanilla planifolia genome enables genetic improvement of flavour and production.</title>
        <authorList>
            <person name="Hasing T."/>
            <person name="Tang H."/>
            <person name="Brym M."/>
            <person name="Khazi F."/>
            <person name="Huang T."/>
            <person name="Chambers A.H."/>
        </authorList>
    </citation>
    <scope>NUCLEOTIDE SEQUENCE [LARGE SCALE GENOMIC DNA]</scope>
    <source>
        <tissue evidence="1">Leaf</tissue>
    </source>
</reference>